<evidence type="ECO:0000256" key="1">
    <source>
        <dbReference type="SAM" id="Phobius"/>
    </source>
</evidence>
<feature type="transmembrane region" description="Helical" evidence="1">
    <location>
        <begin position="41"/>
        <end position="63"/>
    </location>
</feature>
<dbReference type="WBParaSite" id="GPLIN_001453400">
    <property type="protein sequence ID" value="GPLIN_001453400"/>
    <property type="gene ID" value="GPLIN_001453400"/>
</dbReference>
<keyword evidence="1" id="KW-1133">Transmembrane helix</keyword>
<proteinExistence type="predicted"/>
<dbReference type="Proteomes" id="UP000050741">
    <property type="component" value="Unassembled WGS sequence"/>
</dbReference>
<keyword evidence="1" id="KW-0472">Membrane</keyword>
<keyword evidence="1" id="KW-0812">Transmembrane</keyword>
<accession>A0A183CNS7</accession>
<organism evidence="2 3">
    <name type="scientific">Globodera pallida</name>
    <name type="common">Potato cyst nematode worm</name>
    <name type="synonym">Heterodera pallida</name>
    <dbReference type="NCBI Taxonomy" id="36090"/>
    <lineage>
        <taxon>Eukaryota</taxon>
        <taxon>Metazoa</taxon>
        <taxon>Ecdysozoa</taxon>
        <taxon>Nematoda</taxon>
        <taxon>Chromadorea</taxon>
        <taxon>Rhabditida</taxon>
        <taxon>Tylenchina</taxon>
        <taxon>Tylenchomorpha</taxon>
        <taxon>Tylenchoidea</taxon>
        <taxon>Heteroderidae</taxon>
        <taxon>Heteroderinae</taxon>
        <taxon>Globodera</taxon>
    </lineage>
</organism>
<reference evidence="3" key="2">
    <citation type="submission" date="2016-06" db="UniProtKB">
        <authorList>
            <consortium name="WormBaseParasite"/>
        </authorList>
    </citation>
    <scope>IDENTIFICATION</scope>
</reference>
<sequence length="90" mass="9480">EARGPPHPDPEAYRRLHWRCSRASRCATMCPGGSDVPMSCAGGAVVAAAAAAVQSLCSVVRWWRRRLCARSAKTNGTGRWALDGGAATLA</sequence>
<evidence type="ECO:0000313" key="2">
    <source>
        <dbReference type="Proteomes" id="UP000050741"/>
    </source>
</evidence>
<reference evidence="2" key="1">
    <citation type="submission" date="2014-05" db="EMBL/GenBank/DDBJ databases">
        <title>The genome and life-stage specific transcriptomes of Globodera pallida elucidate key aspects of plant parasitism by a cyst nematode.</title>
        <authorList>
            <person name="Cotton J.A."/>
            <person name="Lilley C.J."/>
            <person name="Jones L.M."/>
            <person name="Kikuchi T."/>
            <person name="Reid A.J."/>
            <person name="Thorpe P."/>
            <person name="Tsai I.J."/>
            <person name="Beasley H."/>
            <person name="Blok V."/>
            <person name="Cock P.J.A."/>
            <person name="Van den Akker S.E."/>
            <person name="Holroyd N."/>
            <person name="Hunt M."/>
            <person name="Mantelin S."/>
            <person name="Naghra H."/>
            <person name="Pain A."/>
            <person name="Palomares-Rius J.E."/>
            <person name="Zarowiecki M."/>
            <person name="Berriman M."/>
            <person name="Jones J.T."/>
            <person name="Urwin P.E."/>
        </authorList>
    </citation>
    <scope>NUCLEOTIDE SEQUENCE [LARGE SCALE GENOMIC DNA]</scope>
    <source>
        <strain evidence="2">Lindley</strain>
    </source>
</reference>
<name>A0A183CNS7_GLOPA</name>
<keyword evidence="2" id="KW-1185">Reference proteome</keyword>
<evidence type="ECO:0000313" key="3">
    <source>
        <dbReference type="WBParaSite" id="GPLIN_001453400"/>
    </source>
</evidence>
<dbReference type="AlphaFoldDB" id="A0A183CNS7"/>
<protein>
    <submittedName>
        <fullName evidence="3">4Fe-4S ferredoxin-type domain-containing protein</fullName>
    </submittedName>
</protein>